<reference evidence="2 3" key="1">
    <citation type="journal article" date="2019" name="Int. J. Syst. Evol. Microbiol.">
        <title>The Global Catalogue of Microorganisms (GCM) 10K type strain sequencing project: providing services to taxonomists for standard genome sequencing and annotation.</title>
        <authorList>
            <consortium name="The Broad Institute Genomics Platform"/>
            <consortium name="The Broad Institute Genome Sequencing Center for Infectious Disease"/>
            <person name="Wu L."/>
            <person name="Ma J."/>
        </authorList>
    </citation>
    <scope>NUCLEOTIDE SEQUENCE [LARGE SCALE GENOMIC DNA]</scope>
    <source>
        <strain evidence="2 3">JCM 13518</strain>
    </source>
</reference>
<keyword evidence="3" id="KW-1185">Reference proteome</keyword>
<protein>
    <submittedName>
        <fullName evidence="2">VOC family protein</fullName>
    </submittedName>
</protein>
<dbReference type="SUPFAM" id="SSF54593">
    <property type="entry name" value="Glyoxalase/Bleomycin resistance protein/Dihydroxybiphenyl dioxygenase"/>
    <property type="match status" value="1"/>
</dbReference>
<gene>
    <name evidence="2" type="ORF">GCM10009710_23960</name>
</gene>
<dbReference type="InterPro" id="IPR053863">
    <property type="entry name" value="Glyoxy/Ble-like_N"/>
</dbReference>
<proteinExistence type="predicted"/>
<evidence type="ECO:0000313" key="2">
    <source>
        <dbReference type="EMBL" id="GAA1743075.1"/>
    </source>
</evidence>
<evidence type="ECO:0000259" key="1">
    <source>
        <dbReference type="PROSITE" id="PS51819"/>
    </source>
</evidence>
<dbReference type="PANTHER" id="PTHR36503:SF2">
    <property type="entry name" value="BLR2408 PROTEIN"/>
    <property type="match status" value="1"/>
</dbReference>
<feature type="domain" description="VOC" evidence="1">
    <location>
        <begin position="2"/>
        <end position="127"/>
    </location>
</feature>
<dbReference type="PROSITE" id="PS51819">
    <property type="entry name" value="VOC"/>
    <property type="match status" value="1"/>
</dbReference>
<dbReference type="InterPro" id="IPR037523">
    <property type="entry name" value="VOC_core"/>
</dbReference>
<dbReference type="EMBL" id="BAAAME010000004">
    <property type="protein sequence ID" value="GAA1743075.1"/>
    <property type="molecule type" value="Genomic_DNA"/>
</dbReference>
<dbReference type="Gene3D" id="3.10.180.10">
    <property type="entry name" value="2,3-Dihydroxybiphenyl 1,2-Dioxygenase, domain 1"/>
    <property type="match status" value="1"/>
</dbReference>
<organism evidence="2 3">
    <name type="scientific">Aeromicrobium alkaliterrae</name>
    <dbReference type="NCBI Taxonomy" id="302168"/>
    <lineage>
        <taxon>Bacteria</taxon>
        <taxon>Bacillati</taxon>
        <taxon>Actinomycetota</taxon>
        <taxon>Actinomycetes</taxon>
        <taxon>Propionibacteriales</taxon>
        <taxon>Nocardioidaceae</taxon>
        <taxon>Aeromicrobium</taxon>
    </lineage>
</organism>
<dbReference type="InterPro" id="IPR029068">
    <property type="entry name" value="Glyas_Bleomycin-R_OHBP_Dase"/>
</dbReference>
<dbReference type="RefSeq" id="WP_344201833.1">
    <property type="nucleotide sequence ID" value="NZ_BAAAME010000004.1"/>
</dbReference>
<dbReference type="Proteomes" id="UP001501057">
    <property type="component" value="Unassembled WGS sequence"/>
</dbReference>
<dbReference type="PANTHER" id="PTHR36503">
    <property type="entry name" value="BLR2520 PROTEIN"/>
    <property type="match status" value="1"/>
</dbReference>
<comment type="caution">
    <text evidence="2">The sequence shown here is derived from an EMBL/GenBank/DDBJ whole genome shotgun (WGS) entry which is preliminary data.</text>
</comment>
<name>A0ABN2JY19_9ACTN</name>
<accession>A0ABN2JY19</accession>
<dbReference type="Pfam" id="PF22677">
    <property type="entry name" value="Ble-like_N"/>
    <property type="match status" value="1"/>
</dbReference>
<sequence>MALKIFVNLPAHDLDASKAFYTALGATINPDFTDENAACVVWTDDIYFMILKPEFMATFSAKPIADPHESAQVAVALMLDSREEVDAKADLAVANGGAAPRDPEDYGFMYQRSCEDPSGNILEFGWMDPRAAEVGPEAYMAEQGA</sequence>
<evidence type="ECO:0000313" key="3">
    <source>
        <dbReference type="Proteomes" id="UP001501057"/>
    </source>
</evidence>